<proteinExistence type="predicted"/>
<gene>
    <name evidence="1" type="ORF">Slati_1711800</name>
</gene>
<evidence type="ECO:0000313" key="1">
    <source>
        <dbReference type="EMBL" id="KAL0445839.1"/>
    </source>
</evidence>
<dbReference type="AlphaFoldDB" id="A0AAW2WW27"/>
<evidence type="ECO:0008006" key="2">
    <source>
        <dbReference type="Google" id="ProtNLM"/>
    </source>
</evidence>
<name>A0AAW2WW27_9LAMI</name>
<reference evidence="1" key="1">
    <citation type="submission" date="2020-06" db="EMBL/GenBank/DDBJ databases">
        <authorList>
            <person name="Li T."/>
            <person name="Hu X."/>
            <person name="Zhang T."/>
            <person name="Song X."/>
            <person name="Zhang H."/>
            <person name="Dai N."/>
            <person name="Sheng W."/>
            <person name="Hou X."/>
            <person name="Wei L."/>
        </authorList>
    </citation>
    <scope>NUCLEOTIDE SEQUENCE</scope>
    <source>
        <strain evidence="1">KEN1</strain>
        <tissue evidence="1">Leaf</tissue>
    </source>
</reference>
<comment type="caution">
    <text evidence="1">The sequence shown here is derived from an EMBL/GenBank/DDBJ whole genome shotgun (WGS) entry which is preliminary data.</text>
</comment>
<reference evidence="1" key="2">
    <citation type="journal article" date="2024" name="Plant">
        <title>Genomic evolution and insights into agronomic trait innovations of Sesamum species.</title>
        <authorList>
            <person name="Miao H."/>
            <person name="Wang L."/>
            <person name="Qu L."/>
            <person name="Liu H."/>
            <person name="Sun Y."/>
            <person name="Le M."/>
            <person name="Wang Q."/>
            <person name="Wei S."/>
            <person name="Zheng Y."/>
            <person name="Lin W."/>
            <person name="Duan Y."/>
            <person name="Cao H."/>
            <person name="Xiong S."/>
            <person name="Wang X."/>
            <person name="Wei L."/>
            <person name="Li C."/>
            <person name="Ma Q."/>
            <person name="Ju M."/>
            <person name="Zhao R."/>
            <person name="Li G."/>
            <person name="Mu C."/>
            <person name="Tian Q."/>
            <person name="Mei H."/>
            <person name="Zhang T."/>
            <person name="Gao T."/>
            <person name="Zhang H."/>
        </authorList>
    </citation>
    <scope>NUCLEOTIDE SEQUENCE</scope>
    <source>
        <strain evidence="1">KEN1</strain>
    </source>
</reference>
<protein>
    <recommendedName>
        <fullName evidence="2">Reverse transcriptase domain-containing protein</fullName>
    </recommendedName>
</protein>
<organism evidence="1">
    <name type="scientific">Sesamum latifolium</name>
    <dbReference type="NCBI Taxonomy" id="2727402"/>
    <lineage>
        <taxon>Eukaryota</taxon>
        <taxon>Viridiplantae</taxon>
        <taxon>Streptophyta</taxon>
        <taxon>Embryophyta</taxon>
        <taxon>Tracheophyta</taxon>
        <taxon>Spermatophyta</taxon>
        <taxon>Magnoliopsida</taxon>
        <taxon>eudicotyledons</taxon>
        <taxon>Gunneridae</taxon>
        <taxon>Pentapetalae</taxon>
        <taxon>asterids</taxon>
        <taxon>lamiids</taxon>
        <taxon>Lamiales</taxon>
        <taxon>Pedaliaceae</taxon>
        <taxon>Sesamum</taxon>
    </lineage>
</organism>
<dbReference type="EMBL" id="JACGWN010000006">
    <property type="protein sequence ID" value="KAL0445839.1"/>
    <property type="molecule type" value="Genomic_DNA"/>
</dbReference>
<sequence>MNQDLLKPYTEEEIQQAVFQMAPFKSPIPDGHIQGISICRRAPSITHLLFADDTQIYCEASTASVWCIKNILDIYAQASGQSVNLNKSSMVFSKNVKTVLRDSLMEILGIRWEEQLERYFGLPWVVGGSRRGGFAYIATVFGRGCKDGVKGIYHKRGRRS</sequence>
<accession>A0AAW2WW27</accession>